<evidence type="ECO:0000313" key="5">
    <source>
        <dbReference type="EMBL" id="MBE1592118.1"/>
    </source>
</evidence>
<dbReference type="InterPro" id="IPR008920">
    <property type="entry name" value="TF_FadR/GntR_C"/>
</dbReference>
<comment type="caution">
    <text evidence="5">The sequence shown here is derived from an EMBL/GenBank/DDBJ whole genome shotgun (WGS) entry which is preliminary data.</text>
</comment>
<proteinExistence type="predicted"/>
<dbReference type="PANTHER" id="PTHR43537:SF5">
    <property type="entry name" value="UXU OPERON TRANSCRIPTIONAL REGULATOR"/>
    <property type="match status" value="1"/>
</dbReference>
<dbReference type="SUPFAM" id="SSF46785">
    <property type="entry name" value="Winged helix' DNA-binding domain"/>
    <property type="match status" value="1"/>
</dbReference>
<evidence type="ECO:0000256" key="1">
    <source>
        <dbReference type="ARBA" id="ARBA00023015"/>
    </source>
</evidence>
<evidence type="ECO:0000256" key="2">
    <source>
        <dbReference type="ARBA" id="ARBA00023125"/>
    </source>
</evidence>
<name>A0ABR9MGT8_9ACTN</name>
<dbReference type="GO" id="GO:0003677">
    <property type="term" value="F:DNA binding"/>
    <property type="evidence" value="ECO:0007669"/>
    <property type="project" value="UniProtKB-KW"/>
</dbReference>
<keyword evidence="3" id="KW-0804">Transcription</keyword>
<keyword evidence="6" id="KW-1185">Reference proteome</keyword>
<protein>
    <submittedName>
        <fullName evidence="5">DNA-binding GntR family transcriptional regulator</fullName>
    </submittedName>
</protein>
<keyword evidence="1" id="KW-0805">Transcription regulation</keyword>
<feature type="domain" description="HTH gntR-type" evidence="4">
    <location>
        <begin position="12"/>
        <end position="79"/>
    </location>
</feature>
<dbReference type="InterPro" id="IPR011711">
    <property type="entry name" value="GntR_C"/>
</dbReference>
<dbReference type="Proteomes" id="UP000633509">
    <property type="component" value="Unassembled WGS sequence"/>
</dbReference>
<evidence type="ECO:0000256" key="3">
    <source>
        <dbReference type="ARBA" id="ARBA00023163"/>
    </source>
</evidence>
<reference evidence="5 6" key="1">
    <citation type="submission" date="2020-10" db="EMBL/GenBank/DDBJ databases">
        <title>Sequencing the genomes of 1000 actinobacteria strains.</title>
        <authorList>
            <person name="Klenk H.-P."/>
        </authorList>
    </citation>
    <scope>NUCLEOTIDE SEQUENCE [LARGE SCALE GENOMIC DNA]</scope>
    <source>
        <strain evidence="5 6">DSM 43173</strain>
    </source>
</reference>
<dbReference type="EMBL" id="JADBEK010000001">
    <property type="protein sequence ID" value="MBE1592118.1"/>
    <property type="molecule type" value="Genomic_DNA"/>
</dbReference>
<evidence type="ECO:0000259" key="4">
    <source>
        <dbReference type="PROSITE" id="PS50949"/>
    </source>
</evidence>
<dbReference type="InterPro" id="IPR036390">
    <property type="entry name" value="WH_DNA-bd_sf"/>
</dbReference>
<dbReference type="PANTHER" id="PTHR43537">
    <property type="entry name" value="TRANSCRIPTIONAL REGULATOR, GNTR FAMILY"/>
    <property type="match status" value="1"/>
</dbReference>
<gene>
    <name evidence="5" type="ORF">H4W80_010376</name>
</gene>
<dbReference type="SMART" id="SM00895">
    <property type="entry name" value="FCD"/>
    <property type="match status" value="1"/>
</dbReference>
<evidence type="ECO:0000313" key="6">
    <source>
        <dbReference type="Proteomes" id="UP000633509"/>
    </source>
</evidence>
<accession>A0ABR9MGT8</accession>
<dbReference type="RefSeq" id="WP_318787457.1">
    <property type="nucleotide sequence ID" value="NZ_JADBEK010000001.1"/>
</dbReference>
<dbReference type="Gene3D" id="1.20.120.530">
    <property type="entry name" value="GntR ligand-binding domain-like"/>
    <property type="match status" value="1"/>
</dbReference>
<dbReference type="SMART" id="SM00345">
    <property type="entry name" value="HTH_GNTR"/>
    <property type="match status" value="1"/>
</dbReference>
<dbReference type="Pfam" id="PF00392">
    <property type="entry name" value="GntR"/>
    <property type="match status" value="1"/>
</dbReference>
<dbReference type="InterPro" id="IPR000524">
    <property type="entry name" value="Tscrpt_reg_HTH_GntR"/>
</dbReference>
<dbReference type="InterPro" id="IPR036388">
    <property type="entry name" value="WH-like_DNA-bd_sf"/>
</dbReference>
<organism evidence="5 6">
    <name type="scientific">Nonomuraea angiospora</name>
    <dbReference type="NCBI Taxonomy" id="46172"/>
    <lineage>
        <taxon>Bacteria</taxon>
        <taxon>Bacillati</taxon>
        <taxon>Actinomycetota</taxon>
        <taxon>Actinomycetes</taxon>
        <taxon>Streptosporangiales</taxon>
        <taxon>Streptosporangiaceae</taxon>
        <taxon>Nonomuraea</taxon>
    </lineage>
</organism>
<keyword evidence="2 5" id="KW-0238">DNA-binding</keyword>
<dbReference type="SUPFAM" id="SSF48008">
    <property type="entry name" value="GntR ligand-binding domain-like"/>
    <property type="match status" value="1"/>
</dbReference>
<dbReference type="PROSITE" id="PS50949">
    <property type="entry name" value="HTH_GNTR"/>
    <property type="match status" value="1"/>
</dbReference>
<sequence length="221" mass="23746">MTVPPEFALGPASITDALYESVRRRIINEELGPGEKVTEARLSTEYGVARPTAKACVERLVVVGLLQRSTHKSAVVPTLGTSDIEDLFTSRIAIESASVQILAAGGKVPAEAEQAQGDIELATERGSYEHIVAADIAYHRSLVAGTGSRRLVRMYELIVGEIELTMGRYSAHKATSRASIPEEHAAILDAIRSGDPDAAVERSRAHLVAARQRLLAHVSND</sequence>
<dbReference type="Pfam" id="PF07729">
    <property type="entry name" value="FCD"/>
    <property type="match status" value="1"/>
</dbReference>
<dbReference type="Gene3D" id="1.10.10.10">
    <property type="entry name" value="Winged helix-like DNA-binding domain superfamily/Winged helix DNA-binding domain"/>
    <property type="match status" value="1"/>
</dbReference>